<dbReference type="GO" id="GO:0005762">
    <property type="term" value="C:mitochondrial large ribosomal subunit"/>
    <property type="evidence" value="ECO:0007669"/>
    <property type="project" value="TreeGrafter"/>
</dbReference>
<sequence>MPQNQIALATGPYPCAVSQQAQAQVPTSLEALKIPQPEGEVKIFSPKIEKLVTDISQLNLLEVADLSDALKKRLNLPDTPVMAMGAFAPAGASQVSAEAQVENQPQCTGQDSNSDLISSSTATKCNDEEEAAPKKVQTSFAVKLVKFDDKQKVALIKEIKNLLEGMNLVQAKKFVESAPTIVKRDIGKDEAEKLKEALVKVGAVIEIE</sequence>
<organism evidence="7">
    <name type="scientific">Timema bartmani</name>
    <dbReference type="NCBI Taxonomy" id="61472"/>
    <lineage>
        <taxon>Eukaryota</taxon>
        <taxon>Metazoa</taxon>
        <taxon>Ecdysozoa</taxon>
        <taxon>Arthropoda</taxon>
        <taxon>Hexapoda</taxon>
        <taxon>Insecta</taxon>
        <taxon>Pterygota</taxon>
        <taxon>Neoptera</taxon>
        <taxon>Polyneoptera</taxon>
        <taxon>Phasmatodea</taxon>
        <taxon>Timematodea</taxon>
        <taxon>Timematoidea</taxon>
        <taxon>Timematidae</taxon>
        <taxon>Timema</taxon>
    </lineage>
</organism>
<evidence type="ECO:0000259" key="5">
    <source>
        <dbReference type="Pfam" id="PF00542"/>
    </source>
</evidence>
<dbReference type="InterPro" id="IPR014719">
    <property type="entry name" value="Ribosomal_bL12_C/ClpS-like"/>
</dbReference>
<keyword evidence="2" id="KW-0689">Ribosomal protein</keyword>
<dbReference type="Pfam" id="PF00542">
    <property type="entry name" value="Ribosomal_L12"/>
    <property type="match status" value="1"/>
</dbReference>
<dbReference type="Pfam" id="PF16320">
    <property type="entry name" value="Ribosomal_L12_N"/>
    <property type="match status" value="1"/>
</dbReference>
<keyword evidence="3" id="KW-0687">Ribonucleoprotein</keyword>
<dbReference type="Gene3D" id="3.30.1390.10">
    <property type="match status" value="1"/>
</dbReference>
<evidence type="ECO:0000256" key="4">
    <source>
        <dbReference type="SAM" id="MobiDB-lite"/>
    </source>
</evidence>
<evidence type="ECO:0000259" key="6">
    <source>
        <dbReference type="Pfam" id="PF16320"/>
    </source>
</evidence>
<dbReference type="InterPro" id="IPR013823">
    <property type="entry name" value="Ribosomal_bL12_C"/>
</dbReference>
<dbReference type="PANTHER" id="PTHR45987:SF4">
    <property type="entry name" value="LARGE RIBOSOMAL SUBUNIT PROTEIN BL12M"/>
    <property type="match status" value="1"/>
</dbReference>
<dbReference type="SUPFAM" id="SSF54736">
    <property type="entry name" value="ClpS-like"/>
    <property type="match status" value="1"/>
</dbReference>
<dbReference type="InterPro" id="IPR036235">
    <property type="entry name" value="Ribosomal_bL12_oligo_N_sf"/>
</dbReference>
<feature type="domain" description="Large ribosomal subunit protein bL12 oligomerization" evidence="6">
    <location>
        <begin position="47"/>
        <end position="92"/>
    </location>
</feature>
<dbReference type="InterPro" id="IPR000206">
    <property type="entry name" value="Ribosomal_bL12"/>
</dbReference>
<name>A0A7R9EN92_9NEOP</name>
<evidence type="ECO:0000313" key="7">
    <source>
        <dbReference type="EMBL" id="CAD7438386.1"/>
    </source>
</evidence>
<dbReference type="FunFam" id="3.30.1390.10:FF:000001">
    <property type="entry name" value="50S ribosomal protein L7/L12"/>
    <property type="match status" value="1"/>
</dbReference>
<dbReference type="InterPro" id="IPR008932">
    <property type="entry name" value="Ribosomal_bL12_oligo"/>
</dbReference>
<feature type="domain" description="Large ribosomal subunit protein bL12 C-terminal" evidence="5">
    <location>
        <begin position="140"/>
        <end position="208"/>
    </location>
</feature>
<evidence type="ECO:0000256" key="2">
    <source>
        <dbReference type="ARBA" id="ARBA00022980"/>
    </source>
</evidence>
<dbReference type="GO" id="GO:0003735">
    <property type="term" value="F:structural constituent of ribosome"/>
    <property type="evidence" value="ECO:0007669"/>
    <property type="project" value="InterPro"/>
</dbReference>
<feature type="region of interest" description="Disordered" evidence="4">
    <location>
        <begin position="97"/>
        <end position="119"/>
    </location>
</feature>
<evidence type="ECO:0000256" key="1">
    <source>
        <dbReference type="ARBA" id="ARBA00007197"/>
    </source>
</evidence>
<evidence type="ECO:0000256" key="3">
    <source>
        <dbReference type="ARBA" id="ARBA00023274"/>
    </source>
</evidence>
<accession>A0A7R9EN92</accession>
<comment type="similarity">
    <text evidence="1">Belongs to the bacterial ribosomal protein bL12 family.</text>
</comment>
<gene>
    <name evidence="7" type="ORF">TBIB3V08_LOCUS979</name>
</gene>
<dbReference type="EMBL" id="OD564451">
    <property type="protein sequence ID" value="CAD7438386.1"/>
    <property type="molecule type" value="Genomic_DNA"/>
</dbReference>
<protein>
    <recommendedName>
        <fullName evidence="8">50S ribosomal protein L12, chloroplastic</fullName>
    </recommendedName>
</protein>
<proteinExistence type="inferred from homology"/>
<evidence type="ECO:0008006" key="8">
    <source>
        <dbReference type="Google" id="ProtNLM"/>
    </source>
</evidence>
<dbReference type="AlphaFoldDB" id="A0A7R9EN92"/>
<dbReference type="PANTHER" id="PTHR45987">
    <property type="entry name" value="39S RIBOSOMAL PROTEIN L12"/>
    <property type="match status" value="1"/>
</dbReference>
<dbReference type="GO" id="GO:0006412">
    <property type="term" value="P:translation"/>
    <property type="evidence" value="ECO:0007669"/>
    <property type="project" value="InterPro"/>
</dbReference>
<dbReference type="Gene3D" id="1.20.5.710">
    <property type="entry name" value="Single helix bin"/>
    <property type="match status" value="1"/>
</dbReference>
<reference evidence="7" key="1">
    <citation type="submission" date="2020-11" db="EMBL/GenBank/DDBJ databases">
        <authorList>
            <person name="Tran Van P."/>
        </authorList>
    </citation>
    <scope>NUCLEOTIDE SEQUENCE</scope>
</reference>
<dbReference type="GO" id="GO:0003729">
    <property type="term" value="F:mRNA binding"/>
    <property type="evidence" value="ECO:0007669"/>
    <property type="project" value="TreeGrafter"/>
</dbReference>
<dbReference type="SUPFAM" id="SSF48300">
    <property type="entry name" value="Ribosomal protein L7/12, oligomerisation (N-terminal) domain"/>
    <property type="match status" value="1"/>
</dbReference>